<evidence type="ECO:0000313" key="6">
    <source>
        <dbReference type="Proteomes" id="UP000501891"/>
    </source>
</evidence>
<keyword evidence="3" id="KW-0812">Transmembrane</keyword>
<accession>A0A858R6G8</accession>
<dbReference type="GO" id="GO:0016020">
    <property type="term" value="C:membrane"/>
    <property type="evidence" value="ECO:0007669"/>
    <property type="project" value="UniProtKB-SubCell"/>
</dbReference>
<dbReference type="InterPro" id="IPR025713">
    <property type="entry name" value="MotB-like_N_dom"/>
</dbReference>
<dbReference type="Pfam" id="PF13677">
    <property type="entry name" value="MotB_plug"/>
    <property type="match status" value="1"/>
</dbReference>
<organism evidence="5 6">
    <name type="scientific">Aerophototrophica crusticola</name>
    <dbReference type="NCBI Taxonomy" id="1709002"/>
    <lineage>
        <taxon>Bacteria</taxon>
        <taxon>Pseudomonadati</taxon>
        <taxon>Pseudomonadota</taxon>
        <taxon>Alphaproteobacteria</taxon>
        <taxon>Rhodospirillales</taxon>
        <taxon>Rhodospirillaceae</taxon>
        <taxon>Aerophototrophica</taxon>
    </lineage>
</organism>
<evidence type="ECO:0000259" key="4">
    <source>
        <dbReference type="Pfam" id="PF13677"/>
    </source>
</evidence>
<feature type="domain" description="Motility protein B-like N-terminal" evidence="4">
    <location>
        <begin position="20"/>
        <end position="60"/>
    </location>
</feature>
<name>A0A858R6G8_9PROT</name>
<reference evidence="5" key="1">
    <citation type="submission" date="2020-04" db="EMBL/GenBank/DDBJ databases">
        <title>A desert anoxygenic phototrophic bacterium fixes CO2 using RubisCO under aerobic conditions.</title>
        <authorList>
            <person name="Tang K."/>
        </authorList>
    </citation>
    <scope>NUCLEOTIDE SEQUENCE [LARGE SCALE GENOMIC DNA]</scope>
    <source>
        <strain evidence="5">MIMtkB3</strain>
    </source>
</reference>
<sequence length="222" mass="22967">MASKGTWVRDTGPEGDGSTGLVLYLALFVLLLAFFILLNALSNFHQDKVGAVRESVERAFSLSTDRDGAGTDRQREGARAEAARALRDLGDLVRAELPLAKLEAGADGDTLVVALPVTVLVEAGAVAPGASGLLHRAAVALQPRAGGVQVEMELLLATSPGVDKGMQVAQAGLLARELQKLGAPAAPVSIGLERGVPGTARLLFRIQAPGIPPDLRRVGGQS</sequence>
<keyword evidence="6" id="KW-1185">Reference proteome</keyword>
<proteinExistence type="predicted"/>
<dbReference type="AlphaFoldDB" id="A0A858R6G8"/>
<protein>
    <recommendedName>
        <fullName evidence="4">Motility protein B-like N-terminal domain-containing protein</fullName>
    </recommendedName>
</protein>
<dbReference type="EMBL" id="CP051775">
    <property type="protein sequence ID" value="QJE73001.1"/>
    <property type="molecule type" value="Genomic_DNA"/>
</dbReference>
<dbReference type="Proteomes" id="UP000501891">
    <property type="component" value="Chromosome"/>
</dbReference>
<evidence type="ECO:0000313" key="5">
    <source>
        <dbReference type="EMBL" id="QJE73001.1"/>
    </source>
</evidence>
<dbReference type="KEGG" id="acru:HHL28_07785"/>
<evidence type="ECO:0000256" key="2">
    <source>
        <dbReference type="ARBA" id="ARBA00023136"/>
    </source>
</evidence>
<feature type="transmembrane region" description="Helical" evidence="3">
    <location>
        <begin position="20"/>
        <end position="41"/>
    </location>
</feature>
<gene>
    <name evidence="5" type="ORF">HHL28_07785</name>
</gene>
<keyword evidence="3" id="KW-1133">Transmembrane helix</keyword>
<keyword evidence="2 3" id="KW-0472">Membrane</keyword>
<evidence type="ECO:0000256" key="1">
    <source>
        <dbReference type="ARBA" id="ARBA00004370"/>
    </source>
</evidence>
<comment type="subcellular location">
    <subcellularLocation>
        <location evidence="1">Membrane</location>
    </subcellularLocation>
</comment>
<evidence type="ECO:0000256" key="3">
    <source>
        <dbReference type="SAM" id="Phobius"/>
    </source>
</evidence>